<protein>
    <submittedName>
        <fullName evidence="6">Hemolysin type calcium-binding protein</fullName>
    </submittedName>
</protein>
<comment type="subcellular location">
    <subcellularLocation>
        <location evidence="2">Secreted</location>
    </subcellularLocation>
</comment>
<dbReference type="EMBL" id="VIWP01000005">
    <property type="protein sequence ID" value="TWF52151.1"/>
    <property type="molecule type" value="Genomic_DNA"/>
</dbReference>
<keyword evidence="7" id="KW-1185">Reference proteome</keyword>
<dbReference type="Pfam" id="PF00353">
    <property type="entry name" value="HemolysinCabind"/>
    <property type="match status" value="1"/>
</dbReference>
<sequence length="276" mass="30453">MALAEITGLPKQIVEHYDAGGEVAYLYVSGYKLADLVFDLSMYALVDYGGTIGERQKADSTFEMDGYRLVTTKEVLYQAYGVRDFSYVLNITAHDKAGNLVAEVHDYKFAVTDYMDIVDSAVKNATIKGDRGMNLLLGGDGNDRLYGMRGDDRLEGGSGRDVLSGGLGEDTFHFLFLKDSTVKAPDVITDWQHEPGKNGTRDLIELDGIDANSKLAGHQEFDWIGAKKFSGHAGELRYEKTKSYTYVYADVTGDGKADFKIALVGSFKMYSDDFLI</sequence>
<evidence type="ECO:0000259" key="5">
    <source>
        <dbReference type="Pfam" id="PF08548"/>
    </source>
</evidence>
<dbReference type="AlphaFoldDB" id="A0A561QP33"/>
<dbReference type="PRINTS" id="PR00313">
    <property type="entry name" value="CABNDNGRPT"/>
</dbReference>
<evidence type="ECO:0000313" key="6">
    <source>
        <dbReference type="EMBL" id="TWF52151.1"/>
    </source>
</evidence>
<evidence type="ECO:0000313" key="7">
    <source>
        <dbReference type="Proteomes" id="UP000320653"/>
    </source>
</evidence>
<evidence type="ECO:0000256" key="3">
    <source>
        <dbReference type="ARBA" id="ARBA00022525"/>
    </source>
</evidence>
<dbReference type="Proteomes" id="UP000320653">
    <property type="component" value="Unassembled WGS sequence"/>
</dbReference>
<dbReference type="GO" id="GO:0005615">
    <property type="term" value="C:extracellular space"/>
    <property type="evidence" value="ECO:0007669"/>
    <property type="project" value="InterPro"/>
</dbReference>
<dbReference type="InterPro" id="IPR001343">
    <property type="entry name" value="Hemolysn_Ca-bd"/>
</dbReference>
<comment type="cofactor">
    <cofactor evidence="1">
        <name>Ca(2+)</name>
        <dbReference type="ChEBI" id="CHEBI:29108"/>
    </cofactor>
</comment>
<dbReference type="Gene3D" id="2.150.10.10">
    <property type="entry name" value="Serralysin-like metalloprotease, C-terminal"/>
    <property type="match status" value="1"/>
</dbReference>
<dbReference type="PROSITE" id="PS00330">
    <property type="entry name" value="HEMOLYSIN_CALCIUM"/>
    <property type="match status" value="2"/>
</dbReference>
<dbReference type="InterPro" id="IPR013858">
    <property type="entry name" value="Peptidase_M10B_C"/>
</dbReference>
<accession>A0A561QP33</accession>
<keyword evidence="4" id="KW-0677">Repeat</keyword>
<keyword evidence="3" id="KW-0964">Secreted</keyword>
<dbReference type="GO" id="GO:0005509">
    <property type="term" value="F:calcium ion binding"/>
    <property type="evidence" value="ECO:0007669"/>
    <property type="project" value="InterPro"/>
</dbReference>
<dbReference type="SUPFAM" id="SSF51120">
    <property type="entry name" value="beta-Roll"/>
    <property type="match status" value="1"/>
</dbReference>
<evidence type="ECO:0000256" key="2">
    <source>
        <dbReference type="ARBA" id="ARBA00004613"/>
    </source>
</evidence>
<dbReference type="RefSeq" id="WP_145639753.1">
    <property type="nucleotide sequence ID" value="NZ_VIWP01000005.1"/>
</dbReference>
<feature type="domain" description="Peptidase M10 serralysin C-terminal" evidence="5">
    <location>
        <begin position="156"/>
        <end position="274"/>
    </location>
</feature>
<dbReference type="InterPro" id="IPR011049">
    <property type="entry name" value="Serralysin-like_metalloprot_C"/>
</dbReference>
<proteinExistence type="predicted"/>
<comment type="caution">
    <text evidence="6">The sequence shown here is derived from an EMBL/GenBank/DDBJ whole genome shotgun (WGS) entry which is preliminary data.</text>
</comment>
<name>A0A561QP33_9HYPH</name>
<dbReference type="OrthoDB" id="223957at2"/>
<reference evidence="6 7" key="1">
    <citation type="submission" date="2019-06" db="EMBL/GenBank/DDBJ databases">
        <title>Sorghum-associated microbial communities from plants grown in Nebraska, USA.</title>
        <authorList>
            <person name="Schachtman D."/>
        </authorList>
    </citation>
    <scope>NUCLEOTIDE SEQUENCE [LARGE SCALE GENOMIC DNA]</scope>
    <source>
        <strain evidence="6 7">1225</strain>
    </source>
</reference>
<dbReference type="InterPro" id="IPR018511">
    <property type="entry name" value="Hemolysin-typ_Ca-bd_CS"/>
</dbReference>
<gene>
    <name evidence="6" type="ORF">FHW37_105250</name>
</gene>
<dbReference type="Pfam" id="PF08548">
    <property type="entry name" value="Peptidase_M10_C"/>
    <property type="match status" value="1"/>
</dbReference>
<organism evidence="6 7">
    <name type="scientific">Neorhizobium alkalisoli</name>
    <dbReference type="NCBI Taxonomy" id="528178"/>
    <lineage>
        <taxon>Bacteria</taxon>
        <taxon>Pseudomonadati</taxon>
        <taxon>Pseudomonadota</taxon>
        <taxon>Alphaproteobacteria</taxon>
        <taxon>Hyphomicrobiales</taxon>
        <taxon>Rhizobiaceae</taxon>
        <taxon>Rhizobium/Agrobacterium group</taxon>
        <taxon>Neorhizobium</taxon>
    </lineage>
</organism>
<evidence type="ECO:0000256" key="4">
    <source>
        <dbReference type="ARBA" id="ARBA00022737"/>
    </source>
</evidence>
<evidence type="ECO:0000256" key="1">
    <source>
        <dbReference type="ARBA" id="ARBA00001913"/>
    </source>
</evidence>